<evidence type="ECO:0000313" key="2">
    <source>
        <dbReference type="Proteomes" id="UP000035740"/>
    </source>
</evidence>
<dbReference type="Gramene" id="KMS65347">
    <property type="protein sequence ID" value="KMS65347"/>
    <property type="gene ID" value="BVRB_036910"/>
</dbReference>
<gene>
    <name evidence="1" type="ORF">BVRB_036910</name>
</gene>
<name>A0A0J7YP70_BETVV</name>
<sequence>MCAFNRQWNGDQTAFTPEFCSSFSPAVNNKTVKFFAGGWWSEGQFNTKQKCQTGQCNWQDPLQRESGWGLTPQQCSQKQMCNQPCPRCQSSQWVGPGVTSFCYSAGSNVTSMDECSRKGGQWADNVVGNTGRCIFSQDVAISSQAACQAYGKSMGVQTKWATCDNLSMDSCSNPNRPEVGELGSWM</sequence>
<dbReference type="AlphaFoldDB" id="A0A0J7YP70"/>
<dbReference type="Proteomes" id="UP000035740">
    <property type="component" value="Unassembled WGS sequence"/>
</dbReference>
<dbReference type="EMBL" id="KQ110269">
    <property type="protein sequence ID" value="KMS65347.1"/>
    <property type="molecule type" value="Genomic_DNA"/>
</dbReference>
<proteinExistence type="predicted"/>
<keyword evidence="2" id="KW-1185">Reference proteome</keyword>
<organism evidence="1 2">
    <name type="scientific">Beta vulgaris subsp. vulgaris</name>
    <name type="common">Beet</name>
    <dbReference type="NCBI Taxonomy" id="3555"/>
    <lineage>
        <taxon>Eukaryota</taxon>
        <taxon>Viridiplantae</taxon>
        <taxon>Streptophyta</taxon>
        <taxon>Embryophyta</taxon>
        <taxon>Tracheophyta</taxon>
        <taxon>Spermatophyta</taxon>
        <taxon>Magnoliopsida</taxon>
        <taxon>eudicotyledons</taxon>
        <taxon>Gunneridae</taxon>
        <taxon>Pentapetalae</taxon>
        <taxon>Caryophyllales</taxon>
        <taxon>Chenopodiaceae</taxon>
        <taxon>Betoideae</taxon>
        <taxon>Beta</taxon>
    </lineage>
</organism>
<evidence type="ECO:0000313" key="1">
    <source>
        <dbReference type="EMBL" id="KMS65347.1"/>
    </source>
</evidence>
<feature type="non-terminal residue" evidence="1">
    <location>
        <position position="186"/>
    </location>
</feature>
<accession>A0A0J7YP70</accession>
<protein>
    <submittedName>
        <fullName evidence="1">Uncharacterized protein</fullName>
    </submittedName>
</protein>
<reference evidence="1 2" key="1">
    <citation type="journal article" date="2014" name="Nature">
        <title>The genome of the recently domesticated crop plant sugar beet (Beta vulgaris).</title>
        <authorList>
            <person name="Dohm J.C."/>
            <person name="Minoche A.E."/>
            <person name="Holtgrawe D."/>
            <person name="Capella-Gutierrez S."/>
            <person name="Zakrzewski F."/>
            <person name="Tafer H."/>
            <person name="Rupp O."/>
            <person name="Sorensen T.R."/>
            <person name="Stracke R."/>
            <person name="Reinhardt R."/>
            <person name="Goesmann A."/>
            <person name="Kraft T."/>
            <person name="Schulz B."/>
            <person name="Stadler P.F."/>
            <person name="Schmidt T."/>
            <person name="Gabaldon T."/>
            <person name="Lehrach H."/>
            <person name="Weisshaar B."/>
            <person name="Himmelbauer H."/>
        </authorList>
    </citation>
    <scope>NUCLEOTIDE SEQUENCE [LARGE SCALE GENOMIC DNA]</scope>
    <source>
        <tissue evidence="1">Taproot</tissue>
    </source>
</reference>